<keyword evidence="3 8" id="KW-0479">Metal-binding</keyword>
<dbReference type="NCBIfam" id="NF001862">
    <property type="entry name" value="PRK00601.1"/>
    <property type="match status" value="1"/>
</dbReference>
<dbReference type="PANTHER" id="PTHR11241">
    <property type="entry name" value="DEOXYURIDINE 5'-TRIPHOSPHATE NUCLEOTIDOHYDROLASE"/>
    <property type="match status" value="1"/>
</dbReference>
<keyword evidence="5 8" id="KW-0460">Magnesium</keyword>
<evidence type="ECO:0000256" key="2">
    <source>
        <dbReference type="ARBA" id="ARBA00006581"/>
    </source>
</evidence>
<name>A0A7Z8JZW3_9CELL</name>
<dbReference type="SUPFAM" id="SSF51283">
    <property type="entry name" value="dUTPase-like"/>
    <property type="match status" value="1"/>
</dbReference>
<dbReference type="PANTHER" id="PTHR11241:SF0">
    <property type="entry name" value="DEOXYURIDINE 5'-TRIPHOSPHATE NUCLEOTIDOHYDROLASE"/>
    <property type="match status" value="1"/>
</dbReference>
<comment type="caution">
    <text evidence="8">Lacks conserved residue(s) required for the propagation of feature annotation.</text>
</comment>
<evidence type="ECO:0000256" key="5">
    <source>
        <dbReference type="ARBA" id="ARBA00022842"/>
    </source>
</evidence>
<dbReference type="FunFam" id="2.70.40.10:FF:000008">
    <property type="entry name" value="Deoxyuridine 5'-triphosphate nucleotidohydrolase"/>
    <property type="match status" value="1"/>
</dbReference>
<comment type="pathway">
    <text evidence="8">Pyrimidine metabolism; dUMP biosynthesis; dUMP from dCTP (dUTP route): step 2/2.</text>
</comment>
<evidence type="ECO:0000256" key="1">
    <source>
        <dbReference type="ARBA" id="ARBA00001946"/>
    </source>
</evidence>
<comment type="caution">
    <text evidence="11">The sequence shown here is derived from an EMBL/GenBank/DDBJ whole genome shotgun (WGS) entry which is preliminary data.</text>
</comment>
<dbReference type="GO" id="GO:0004170">
    <property type="term" value="F:dUTP diphosphatase activity"/>
    <property type="evidence" value="ECO:0007669"/>
    <property type="project" value="UniProtKB-UniRule"/>
</dbReference>
<comment type="cofactor">
    <cofactor evidence="1 8">
        <name>Mg(2+)</name>
        <dbReference type="ChEBI" id="CHEBI:18420"/>
    </cofactor>
</comment>
<feature type="binding site" evidence="8">
    <location>
        <begin position="120"/>
        <end position="122"/>
    </location>
    <ligand>
        <name>substrate</name>
    </ligand>
</feature>
<accession>A0A7Z8JZW3</accession>
<gene>
    <name evidence="8" type="primary">dut</name>
    <name evidence="11" type="ORF">FA014_12810</name>
</gene>
<dbReference type="AlphaFoldDB" id="A0A7Z8JZW3"/>
<keyword evidence="4 8" id="KW-0378">Hydrolase</keyword>
<feature type="compositionally biased region" description="Low complexity" evidence="9">
    <location>
        <begin position="205"/>
        <end position="241"/>
    </location>
</feature>
<comment type="function">
    <text evidence="8">This enzyme is involved in nucleotide metabolism: it produces dUMP, the immediate precursor of thymidine nucleotides and it decreases the intracellular concentration of dUTP so that uracil cannot be incorporated into DNA.</text>
</comment>
<dbReference type="GO" id="GO:0046081">
    <property type="term" value="P:dUTP catabolic process"/>
    <property type="evidence" value="ECO:0007669"/>
    <property type="project" value="InterPro"/>
</dbReference>
<dbReference type="CDD" id="cd07557">
    <property type="entry name" value="trimeric_dUTPase"/>
    <property type="match status" value="1"/>
</dbReference>
<evidence type="ECO:0000313" key="12">
    <source>
        <dbReference type="Proteomes" id="UP000308121"/>
    </source>
</evidence>
<keyword evidence="6 8" id="KW-0546">Nucleotide metabolism</keyword>
<reference evidence="11 12" key="1">
    <citation type="submission" date="2019-05" db="EMBL/GenBank/DDBJ databases">
        <title>Genome sequence of Cellulomonas hominis strain CS1.</title>
        <authorList>
            <person name="Belmont J."/>
            <person name="Maclea K.S."/>
        </authorList>
    </citation>
    <scope>NUCLEOTIDE SEQUENCE [LARGE SCALE GENOMIC DNA]</scope>
    <source>
        <strain evidence="11 12">CS1</strain>
    </source>
</reference>
<dbReference type="HAMAP" id="MF_00116">
    <property type="entry name" value="dUTPase_bact"/>
    <property type="match status" value="1"/>
</dbReference>
<dbReference type="Pfam" id="PF00692">
    <property type="entry name" value="dUTPase"/>
    <property type="match status" value="1"/>
</dbReference>
<evidence type="ECO:0000256" key="4">
    <source>
        <dbReference type="ARBA" id="ARBA00022801"/>
    </source>
</evidence>
<dbReference type="InterPro" id="IPR029054">
    <property type="entry name" value="dUTPase-like"/>
</dbReference>
<dbReference type="InterPro" id="IPR033704">
    <property type="entry name" value="dUTPase_trimeric"/>
</dbReference>
<dbReference type="OrthoDB" id="9809956at2"/>
<evidence type="ECO:0000256" key="8">
    <source>
        <dbReference type="HAMAP-Rule" id="MF_00116"/>
    </source>
</evidence>
<feature type="region of interest" description="Disordered" evidence="9">
    <location>
        <begin position="190"/>
        <end position="241"/>
    </location>
</feature>
<dbReference type="NCBIfam" id="TIGR00576">
    <property type="entry name" value="dut"/>
    <property type="match status" value="1"/>
</dbReference>
<evidence type="ECO:0000256" key="9">
    <source>
        <dbReference type="SAM" id="MobiDB-lite"/>
    </source>
</evidence>
<evidence type="ECO:0000256" key="6">
    <source>
        <dbReference type="ARBA" id="ARBA00023080"/>
    </source>
</evidence>
<feature type="binding site" evidence="8">
    <location>
        <position position="133"/>
    </location>
    <ligand>
        <name>substrate</name>
    </ligand>
</feature>
<dbReference type="InterPro" id="IPR008181">
    <property type="entry name" value="dUTPase"/>
</dbReference>
<dbReference type="Proteomes" id="UP000308121">
    <property type="component" value="Unassembled WGS sequence"/>
</dbReference>
<feature type="domain" description="dUTPase-like" evidence="10">
    <location>
        <begin position="70"/>
        <end position="200"/>
    </location>
</feature>
<feature type="region of interest" description="Disordered" evidence="9">
    <location>
        <begin position="1"/>
        <end position="23"/>
    </location>
</feature>
<protein>
    <recommendedName>
        <fullName evidence="8">Deoxyuridine 5'-triphosphate nucleotidohydrolase</fullName>
        <shortName evidence="8">dUTPase</shortName>
        <ecNumber evidence="8">3.6.1.23</ecNumber>
    </recommendedName>
    <alternativeName>
        <fullName evidence="8">dUTP pyrophosphatase</fullName>
    </alternativeName>
</protein>
<feature type="binding site" evidence="8">
    <location>
        <begin position="137"/>
        <end position="139"/>
    </location>
    <ligand>
        <name>substrate</name>
    </ligand>
</feature>
<evidence type="ECO:0000256" key="7">
    <source>
        <dbReference type="ARBA" id="ARBA00047686"/>
    </source>
</evidence>
<dbReference type="InterPro" id="IPR036157">
    <property type="entry name" value="dUTPase-like_sf"/>
</dbReference>
<evidence type="ECO:0000256" key="3">
    <source>
        <dbReference type="ARBA" id="ARBA00022723"/>
    </source>
</evidence>
<dbReference type="GO" id="GO:0006226">
    <property type="term" value="P:dUMP biosynthetic process"/>
    <property type="evidence" value="ECO:0007669"/>
    <property type="project" value="UniProtKB-UniRule"/>
</dbReference>
<organism evidence="11 12">
    <name type="scientific">Cellulomonas hominis</name>
    <dbReference type="NCBI Taxonomy" id="156981"/>
    <lineage>
        <taxon>Bacteria</taxon>
        <taxon>Bacillati</taxon>
        <taxon>Actinomycetota</taxon>
        <taxon>Actinomycetes</taxon>
        <taxon>Micrococcales</taxon>
        <taxon>Cellulomonadaceae</taxon>
        <taxon>Cellulomonas</taxon>
    </lineage>
</organism>
<dbReference type="UniPathway" id="UPA00610">
    <property type="reaction ID" value="UER00666"/>
</dbReference>
<feature type="compositionally biased region" description="Gly residues" evidence="9">
    <location>
        <begin position="192"/>
        <end position="204"/>
    </location>
</feature>
<dbReference type="EC" id="3.6.1.23" evidence="8"/>
<evidence type="ECO:0000313" key="11">
    <source>
        <dbReference type="EMBL" id="TKR23138.1"/>
    </source>
</evidence>
<proteinExistence type="inferred from homology"/>
<sequence length="241" mass="24151">MPIIAARAGTATQPAGEGQRRSAKAGAVVVCTPPASHLRRVGSGPVTDDAPASAAPETLTILLHRLDDGVPVPAYAHPGDAGADLVTRVDATIEPGERVTVPTGVAIALPEGYAAFVHPRSGLAARHGLTIVNAPGTVDAGYRGEIAVTLLNTDAREPVVLHRGDRVAQLVIQRVERALFVEADELPDSVRGTGGFGSSGGWRAAGGPAAAAGAPTDAADPATEAGAARTAAPAADTQAAR</sequence>
<comment type="similarity">
    <text evidence="2 8">Belongs to the dUTPase family.</text>
</comment>
<evidence type="ECO:0000259" key="10">
    <source>
        <dbReference type="Pfam" id="PF00692"/>
    </source>
</evidence>
<dbReference type="EMBL" id="SZYE01000106">
    <property type="protein sequence ID" value="TKR23138.1"/>
    <property type="molecule type" value="Genomic_DNA"/>
</dbReference>
<comment type="catalytic activity">
    <reaction evidence="7 8">
        <text>dUTP + H2O = dUMP + diphosphate + H(+)</text>
        <dbReference type="Rhea" id="RHEA:10248"/>
        <dbReference type="ChEBI" id="CHEBI:15377"/>
        <dbReference type="ChEBI" id="CHEBI:15378"/>
        <dbReference type="ChEBI" id="CHEBI:33019"/>
        <dbReference type="ChEBI" id="CHEBI:61555"/>
        <dbReference type="ChEBI" id="CHEBI:246422"/>
        <dbReference type="EC" id="3.6.1.23"/>
    </reaction>
</comment>
<dbReference type="Gene3D" id="2.70.40.10">
    <property type="match status" value="1"/>
</dbReference>
<dbReference type="GO" id="GO:0000287">
    <property type="term" value="F:magnesium ion binding"/>
    <property type="evidence" value="ECO:0007669"/>
    <property type="project" value="UniProtKB-UniRule"/>
</dbReference>